<dbReference type="EMBL" id="KZ110607">
    <property type="protein sequence ID" value="OSX57660.1"/>
    <property type="molecule type" value="Genomic_DNA"/>
</dbReference>
<keyword evidence="9 12" id="KW-0472">Membrane</keyword>
<comment type="subcellular location">
    <subcellularLocation>
        <location evidence="1 12">Endoplasmic reticulum membrane</location>
        <topology evidence="1 12">Multi-pass membrane protein</topology>
    </subcellularLocation>
</comment>
<dbReference type="Pfam" id="PF03901">
    <property type="entry name" value="Glyco_transf_22"/>
    <property type="match status" value="1"/>
</dbReference>
<dbReference type="AlphaFoldDB" id="A0A1X6MMT2"/>
<evidence type="ECO:0000256" key="4">
    <source>
        <dbReference type="ARBA" id="ARBA00022676"/>
    </source>
</evidence>
<keyword evidence="7 12" id="KW-0256">Endoplasmic reticulum</keyword>
<sequence>MDLLLELLLLATSWIHVLLAPYTKVEESFNLHAVHDVLMYGVGHEALLNYDHFIFPGAVPRTFIGGLSLAWSSYPAILVAQKLGCVRDKSDLQIIVRLVLATANAMILCLIRRALSRRFGGPTSRFYVLLTCTQFHLPFWMGRTLPNMFALIPVNLALYFCVNRGPTSLRPSQRNFDRALALLVFTAAVFRSEVVLLLGPLALQALFYNYTTFGRLFKVGVLSGTASAAATILTDSYFWQRWPLWPELYGVYFNVIEGKSAEWGVSPFHTYFTACLPKLLLSSLPLSILGFLLDSRVREPMLPALAFVLLISSLGHKEWRFVVYVVPVFNIAAAKGASWLSSRRKSTVFGRLCFLVVIGLLCCNGFVTYMLTAASMHNYPGGEALSTFNNLYVAQENVHVHISNLASQTGASLFLHTHAPPYLPGLEVADASAAHNWTYNKTEHLSPKALSATSEVTHLIAEMDTFAVEAVESFDRWSLNTGLRGIVKQGLMDSIDALLHPLRMVKSEKLVILERKGA</sequence>
<dbReference type="GO" id="GO:0006487">
    <property type="term" value="P:protein N-linked glycosylation"/>
    <property type="evidence" value="ECO:0007669"/>
    <property type="project" value="TreeGrafter"/>
</dbReference>
<keyword evidence="4 12" id="KW-0328">Glycosyltransferase</keyword>
<feature type="transmembrane region" description="Helical" evidence="12">
    <location>
        <begin position="321"/>
        <end position="340"/>
    </location>
</feature>
<dbReference type="Proteomes" id="UP000194127">
    <property type="component" value="Unassembled WGS sequence"/>
</dbReference>
<feature type="chain" id="PRO_5010852531" description="Mannosyltransferase" evidence="13">
    <location>
        <begin position="20"/>
        <end position="518"/>
    </location>
</feature>
<dbReference type="GeneID" id="36324814"/>
<keyword evidence="13" id="KW-0732">Signal</keyword>
<dbReference type="RefSeq" id="XP_024334454.1">
    <property type="nucleotide sequence ID" value="XM_024479864.1"/>
</dbReference>
<reference evidence="14 15" key="1">
    <citation type="submission" date="2017-04" db="EMBL/GenBank/DDBJ databases">
        <title>Genome Sequence of the Model Brown-Rot Fungus Postia placenta SB12.</title>
        <authorList>
            <consortium name="DOE Joint Genome Institute"/>
            <person name="Gaskell J."/>
            <person name="Kersten P."/>
            <person name="Larrondo L.F."/>
            <person name="Canessa P."/>
            <person name="Martinez D."/>
            <person name="Hibbett D."/>
            <person name="Schmoll M."/>
            <person name="Kubicek C.P."/>
            <person name="Martinez A.T."/>
            <person name="Yadav J."/>
            <person name="Master E."/>
            <person name="Magnuson J.K."/>
            <person name="James T."/>
            <person name="Yaver D."/>
            <person name="Berka R."/>
            <person name="Labutti K."/>
            <person name="Lipzen A."/>
            <person name="Aerts A."/>
            <person name="Barry K."/>
            <person name="Henrissat B."/>
            <person name="Blanchette R."/>
            <person name="Grigoriev I."/>
            <person name="Cullen D."/>
        </authorList>
    </citation>
    <scope>NUCLEOTIDE SEQUENCE [LARGE SCALE GENOMIC DNA]</scope>
    <source>
        <strain evidence="14 15">MAD-698-R-SB12</strain>
    </source>
</reference>
<keyword evidence="8 12" id="KW-1133">Transmembrane helix</keyword>
<protein>
    <recommendedName>
        <fullName evidence="12">Mannosyltransferase</fullName>
        <ecNumber evidence="12">2.4.1.-</ecNumber>
    </recommendedName>
</protein>
<dbReference type="GO" id="GO:0052917">
    <property type="term" value="F:dol-P-Man:Man(7)GlcNAc(2)-PP-Dol alpha-1,6-mannosyltransferase activity"/>
    <property type="evidence" value="ECO:0007669"/>
    <property type="project" value="UniProtKB-EC"/>
</dbReference>
<keyword evidence="5 14" id="KW-0808">Transferase</keyword>
<accession>A0A1X6MMT2</accession>
<gene>
    <name evidence="14" type="ORF">POSPLADRAFT_1049886</name>
</gene>
<dbReference type="STRING" id="670580.A0A1X6MMT2"/>
<dbReference type="OrthoDB" id="19039at2759"/>
<dbReference type="PANTHER" id="PTHR22760">
    <property type="entry name" value="GLYCOSYLTRANSFERASE"/>
    <property type="match status" value="1"/>
</dbReference>
<feature type="transmembrane region" description="Helical" evidence="12">
    <location>
        <begin position="352"/>
        <end position="371"/>
    </location>
</feature>
<feature type="transmembrane region" description="Helical" evidence="12">
    <location>
        <begin position="94"/>
        <end position="114"/>
    </location>
</feature>
<evidence type="ECO:0000256" key="6">
    <source>
        <dbReference type="ARBA" id="ARBA00022692"/>
    </source>
</evidence>
<evidence type="ECO:0000256" key="10">
    <source>
        <dbReference type="ARBA" id="ARBA00044721"/>
    </source>
</evidence>
<keyword evidence="6 12" id="KW-0812">Transmembrane</keyword>
<proteinExistence type="inferred from homology"/>
<dbReference type="PANTHER" id="PTHR22760:SF1">
    <property type="entry name" value="DOL-P-MAN:MAN(7)GLCNAC(2)-PP-DOL ALPHA-1,6-MANNOSYLTRANSFERASE"/>
    <property type="match status" value="1"/>
</dbReference>
<comment type="catalytic activity">
    <reaction evidence="11">
        <text>an alpha-D-Man-(1-&gt;2)-alpha-D-Man-(1-&gt;2)-alpha-D-Man-(1-&gt;3)-[alpha-D-Man-(1-&gt;2)-alpha-D-Man-(1-&gt;3)-alpha-D-Man-(1-&gt;6)]-beta-D-Man-(1-&gt;4)-beta-D-GlcNAc-(1-&gt;4)-alpha-D-GlcNAc-diphospho-di-trans,poly-cis-dolichol + a di-trans,poly-cis-dolichyl beta-D-mannosyl phosphate = an alpha-D-Man-(1-&gt;2)-alpha-D-Man-(1-&gt;2)-alpha-D-Man-(1-&gt;3)-[alpha-D-Man-(1-&gt;2)-alpha-D-Man-(1-&gt;3)-[alpha-D-Man-(1-&gt;6)]-alpha-D-Man-(1-&gt;6)]-beta-D-Man-(1-&gt;4)-beta-D-GlcNAc-(1-&gt;4)-alpha-D-GlcNAc-diphospho-di-trans,poly-cis-dolichol + a di-trans,poly-cis-dolichyl phosphate + H(+)</text>
        <dbReference type="Rhea" id="RHEA:29535"/>
        <dbReference type="Rhea" id="RHEA-COMP:19498"/>
        <dbReference type="Rhea" id="RHEA-COMP:19501"/>
        <dbReference type="Rhea" id="RHEA-COMP:19518"/>
        <dbReference type="Rhea" id="RHEA-COMP:19519"/>
        <dbReference type="ChEBI" id="CHEBI:15378"/>
        <dbReference type="ChEBI" id="CHEBI:57683"/>
        <dbReference type="ChEBI" id="CHEBI:58211"/>
        <dbReference type="ChEBI" id="CHEBI:132517"/>
        <dbReference type="ChEBI" id="CHEBI:132519"/>
        <dbReference type="EC" id="2.4.1.260"/>
    </reaction>
    <physiologicalReaction direction="left-to-right" evidence="11">
        <dbReference type="Rhea" id="RHEA:29536"/>
    </physiologicalReaction>
</comment>
<feature type="transmembrane region" description="Helical" evidence="12">
    <location>
        <begin position="179"/>
        <end position="203"/>
    </location>
</feature>
<evidence type="ECO:0000256" key="13">
    <source>
        <dbReference type="SAM" id="SignalP"/>
    </source>
</evidence>
<comment type="pathway">
    <text evidence="2">Protein modification; protein glycosylation.</text>
</comment>
<feature type="transmembrane region" description="Helical" evidence="12">
    <location>
        <begin position="148"/>
        <end position="167"/>
    </location>
</feature>
<evidence type="ECO:0000256" key="3">
    <source>
        <dbReference type="ARBA" id="ARBA00007063"/>
    </source>
</evidence>
<evidence type="ECO:0000256" key="11">
    <source>
        <dbReference type="ARBA" id="ARBA00048899"/>
    </source>
</evidence>
<evidence type="ECO:0000256" key="2">
    <source>
        <dbReference type="ARBA" id="ARBA00004922"/>
    </source>
</evidence>
<keyword evidence="15" id="KW-1185">Reference proteome</keyword>
<feature type="signal peptide" evidence="13">
    <location>
        <begin position="1"/>
        <end position="19"/>
    </location>
</feature>
<evidence type="ECO:0000256" key="7">
    <source>
        <dbReference type="ARBA" id="ARBA00022824"/>
    </source>
</evidence>
<dbReference type="UniPathway" id="UPA00378"/>
<comment type="function">
    <text evidence="10">Mannosyltransferase that operates in the biosynthetic pathway of dolichol-linked oligosaccharides, the glycan precursors employed in protein asparagine (N)-glycosylation. The assembly of dolichol-linked oligosaccharides begins on the cytosolic side of the endoplasmic reticulum membrane and finishes in its lumen. The sequential addition of sugars to dolichol pyrophosphate produces dolichol-linked oligosaccharides containing fourteen sugars, including two GlcNAcs, nine mannoses and three glucoses. Once assembled, the oligosaccharide is transferred from the lipid to nascent proteins by oligosaccharyltransferases. In the lumen of the endoplasmic reticulum, adds the eighth mannose residue in an alpha-1,6 linkage onto Man(7)GlcNAc(2)-PP-dolichol to produce Man(8)GlcNAc(2)-PP-dolichol.</text>
</comment>
<evidence type="ECO:0000256" key="9">
    <source>
        <dbReference type="ARBA" id="ARBA00023136"/>
    </source>
</evidence>
<evidence type="ECO:0000256" key="1">
    <source>
        <dbReference type="ARBA" id="ARBA00004477"/>
    </source>
</evidence>
<comment type="similarity">
    <text evidence="3 12">Belongs to the glycosyltransferase 22 family.</text>
</comment>
<name>A0A1X6MMT2_9APHY</name>
<evidence type="ECO:0000313" key="15">
    <source>
        <dbReference type="Proteomes" id="UP000194127"/>
    </source>
</evidence>
<evidence type="ECO:0000256" key="5">
    <source>
        <dbReference type="ARBA" id="ARBA00022679"/>
    </source>
</evidence>
<organism evidence="14 15">
    <name type="scientific">Postia placenta MAD-698-R-SB12</name>
    <dbReference type="NCBI Taxonomy" id="670580"/>
    <lineage>
        <taxon>Eukaryota</taxon>
        <taxon>Fungi</taxon>
        <taxon>Dikarya</taxon>
        <taxon>Basidiomycota</taxon>
        <taxon>Agaricomycotina</taxon>
        <taxon>Agaricomycetes</taxon>
        <taxon>Polyporales</taxon>
        <taxon>Adustoporiaceae</taxon>
        <taxon>Rhodonia</taxon>
    </lineage>
</organism>
<dbReference type="EC" id="2.4.1.-" evidence="12"/>
<evidence type="ECO:0000313" key="14">
    <source>
        <dbReference type="EMBL" id="OSX57660.1"/>
    </source>
</evidence>
<dbReference type="GO" id="GO:0005789">
    <property type="term" value="C:endoplasmic reticulum membrane"/>
    <property type="evidence" value="ECO:0007669"/>
    <property type="project" value="UniProtKB-SubCell"/>
</dbReference>
<evidence type="ECO:0000256" key="12">
    <source>
        <dbReference type="RuleBase" id="RU363075"/>
    </source>
</evidence>
<dbReference type="InterPro" id="IPR005599">
    <property type="entry name" value="GPI_mannosylTrfase"/>
</dbReference>
<evidence type="ECO:0000256" key="8">
    <source>
        <dbReference type="ARBA" id="ARBA00022989"/>
    </source>
</evidence>